<gene>
    <name evidence="2" type="ORF">ACFO4L_11440</name>
</gene>
<name>A0ABV9NUZ3_9BACI</name>
<keyword evidence="1" id="KW-0812">Transmembrane</keyword>
<sequence>MNRFSYLILAVPFYLVLTFAMVQVVNRVLPVTDTFFLLLFTLTILLINLLITKLTLERVIPRAAKLV</sequence>
<dbReference type="RefSeq" id="WP_377909807.1">
    <property type="nucleotide sequence ID" value="NZ_JBHSGK010000013.1"/>
</dbReference>
<evidence type="ECO:0000313" key="2">
    <source>
        <dbReference type="EMBL" id="MFC4737203.1"/>
    </source>
</evidence>
<organism evidence="2 3">
    <name type="scientific">Bacillus daqingensis</name>
    <dbReference type="NCBI Taxonomy" id="872396"/>
    <lineage>
        <taxon>Bacteria</taxon>
        <taxon>Bacillati</taxon>
        <taxon>Bacillota</taxon>
        <taxon>Bacilli</taxon>
        <taxon>Bacillales</taxon>
        <taxon>Bacillaceae</taxon>
        <taxon>Bacillus</taxon>
    </lineage>
</organism>
<evidence type="ECO:0000313" key="3">
    <source>
        <dbReference type="Proteomes" id="UP001595896"/>
    </source>
</evidence>
<protein>
    <submittedName>
        <fullName evidence="2">Uncharacterized protein</fullName>
    </submittedName>
</protein>
<reference evidence="3" key="1">
    <citation type="journal article" date="2019" name="Int. J. Syst. Evol. Microbiol.">
        <title>The Global Catalogue of Microorganisms (GCM) 10K type strain sequencing project: providing services to taxonomists for standard genome sequencing and annotation.</title>
        <authorList>
            <consortium name="The Broad Institute Genomics Platform"/>
            <consortium name="The Broad Institute Genome Sequencing Center for Infectious Disease"/>
            <person name="Wu L."/>
            <person name="Ma J."/>
        </authorList>
    </citation>
    <scope>NUCLEOTIDE SEQUENCE [LARGE SCALE GENOMIC DNA]</scope>
    <source>
        <strain evidence="3">JCM 12165</strain>
    </source>
</reference>
<comment type="caution">
    <text evidence="2">The sequence shown here is derived from an EMBL/GenBank/DDBJ whole genome shotgun (WGS) entry which is preliminary data.</text>
</comment>
<keyword evidence="1" id="KW-0472">Membrane</keyword>
<evidence type="ECO:0000256" key="1">
    <source>
        <dbReference type="SAM" id="Phobius"/>
    </source>
</evidence>
<feature type="transmembrane region" description="Helical" evidence="1">
    <location>
        <begin position="35"/>
        <end position="56"/>
    </location>
</feature>
<feature type="transmembrane region" description="Helical" evidence="1">
    <location>
        <begin position="7"/>
        <end position="29"/>
    </location>
</feature>
<proteinExistence type="predicted"/>
<dbReference type="Proteomes" id="UP001595896">
    <property type="component" value="Unassembled WGS sequence"/>
</dbReference>
<dbReference type="EMBL" id="JBHSGK010000013">
    <property type="protein sequence ID" value="MFC4737203.1"/>
    <property type="molecule type" value="Genomic_DNA"/>
</dbReference>
<keyword evidence="3" id="KW-1185">Reference proteome</keyword>
<keyword evidence="1" id="KW-1133">Transmembrane helix</keyword>
<accession>A0ABV9NUZ3</accession>